<reference evidence="4 5" key="1">
    <citation type="submission" date="2020-08" db="EMBL/GenBank/DDBJ databases">
        <title>Genomic Encyclopedia of Type Strains, Phase IV (KMG-IV): sequencing the most valuable type-strain genomes for metagenomic binning, comparative biology and taxonomic classification.</title>
        <authorList>
            <person name="Goeker M."/>
        </authorList>
    </citation>
    <scope>NUCLEOTIDE SEQUENCE [LARGE SCALE GENOMIC DNA]</scope>
    <source>
        <strain evidence="4 5">DSM 103462</strain>
    </source>
</reference>
<dbReference type="GO" id="GO:0032259">
    <property type="term" value="P:methylation"/>
    <property type="evidence" value="ECO:0007669"/>
    <property type="project" value="UniProtKB-KW"/>
</dbReference>
<sequence length="408" mass="47665">MKNYGLPYKGSKNQIVKKIIDLFPQKENFYDLFCGGCAVTHGAMLSGKFETFTANDISDYPSVFLEAIAGKFGNEKRWISREDFYRLKDSEPYIRYCWSFGNSGDNYLYSKEVEPWKKALHYARVFGDLSLMEQFGIKTDGTGADIKRNMDEYKKKYIIWYCSTVLHSSLDVLELQKNLTERIEHNSDELRSYLLEGLKRANKRPCDVDRFLGTNGMAGHYFSRSQWEFPTREVYEKLQGFLYLPRNYNEIYGLQELLQSLQSLQSLESLERLERLQSLQSLESLERLERLQSLQSLEVLRGDYREVKIKSDSLIYCDIPYKGTSGYAGGFNHSEFYKWCGMQKELVIISEYVMPEGFVCVAEFSKRQLLSSGAGKKIKEKLFIPEHQLDLWQQTKPRSYKQLEFNFG</sequence>
<keyword evidence="3" id="KW-0949">S-adenosyl-L-methionine</keyword>
<evidence type="ECO:0000313" key="5">
    <source>
        <dbReference type="Proteomes" id="UP000518887"/>
    </source>
</evidence>
<dbReference type="RefSeq" id="WP_184661659.1">
    <property type="nucleotide sequence ID" value="NZ_CP031518.1"/>
</dbReference>
<dbReference type="InterPro" id="IPR029063">
    <property type="entry name" value="SAM-dependent_MTases_sf"/>
</dbReference>
<dbReference type="GO" id="GO:0009307">
    <property type="term" value="P:DNA restriction-modification system"/>
    <property type="evidence" value="ECO:0007669"/>
    <property type="project" value="InterPro"/>
</dbReference>
<keyword evidence="2" id="KW-0808">Transferase</keyword>
<dbReference type="InterPro" id="IPR012327">
    <property type="entry name" value="MeTrfase_D12"/>
</dbReference>
<dbReference type="GO" id="GO:0009007">
    <property type="term" value="F:site-specific DNA-methyltransferase (adenine-specific) activity"/>
    <property type="evidence" value="ECO:0007669"/>
    <property type="project" value="UniProtKB-EC"/>
</dbReference>
<protein>
    <recommendedName>
        <fullName evidence="6">DNA adenine methylase</fullName>
    </recommendedName>
</protein>
<comment type="caution">
    <text evidence="4">The sequence shown here is derived from an EMBL/GenBank/DDBJ whole genome shotgun (WGS) entry which is preliminary data.</text>
</comment>
<dbReference type="Proteomes" id="UP000518887">
    <property type="component" value="Unassembled WGS sequence"/>
</dbReference>
<name>A0A7W8LNE6_9SPIR</name>
<dbReference type="Gene3D" id="3.40.50.150">
    <property type="entry name" value="Vaccinia Virus protein VP39"/>
    <property type="match status" value="1"/>
</dbReference>
<evidence type="ECO:0000256" key="3">
    <source>
        <dbReference type="ARBA" id="ARBA00022691"/>
    </source>
</evidence>
<evidence type="ECO:0000313" key="4">
    <source>
        <dbReference type="EMBL" id="MBB5227432.1"/>
    </source>
</evidence>
<evidence type="ECO:0000256" key="2">
    <source>
        <dbReference type="ARBA" id="ARBA00022679"/>
    </source>
</evidence>
<evidence type="ECO:0008006" key="6">
    <source>
        <dbReference type="Google" id="ProtNLM"/>
    </source>
</evidence>
<organism evidence="4 5">
    <name type="scientific">Treponema ruminis</name>
    <dbReference type="NCBI Taxonomy" id="744515"/>
    <lineage>
        <taxon>Bacteria</taxon>
        <taxon>Pseudomonadati</taxon>
        <taxon>Spirochaetota</taxon>
        <taxon>Spirochaetia</taxon>
        <taxon>Spirochaetales</taxon>
        <taxon>Treponemataceae</taxon>
        <taxon>Treponema</taxon>
    </lineage>
</organism>
<accession>A0A7W8LNE6</accession>
<proteinExistence type="predicted"/>
<gene>
    <name evidence="4" type="ORF">HNP76_002832</name>
</gene>
<evidence type="ECO:0000256" key="1">
    <source>
        <dbReference type="ARBA" id="ARBA00022603"/>
    </source>
</evidence>
<dbReference type="SUPFAM" id="SSF53335">
    <property type="entry name" value="S-adenosyl-L-methionine-dependent methyltransferases"/>
    <property type="match status" value="1"/>
</dbReference>
<dbReference type="AlphaFoldDB" id="A0A7W8LNE6"/>
<dbReference type="EMBL" id="JACHFQ010000011">
    <property type="protein sequence ID" value="MBB5227432.1"/>
    <property type="molecule type" value="Genomic_DNA"/>
</dbReference>
<keyword evidence="5" id="KW-1185">Reference proteome</keyword>
<keyword evidence="1" id="KW-0489">Methyltransferase</keyword>
<dbReference type="Pfam" id="PF02086">
    <property type="entry name" value="MethyltransfD12"/>
    <property type="match status" value="1"/>
</dbReference>